<comment type="similarity">
    <text evidence="2">Belongs to the short-chain dehydrogenases/reductases (SDR) family.</text>
</comment>
<evidence type="ECO:0000313" key="5">
    <source>
        <dbReference type="Proteomes" id="UP000239899"/>
    </source>
</evidence>
<dbReference type="PANTHER" id="PTHR43157:SF31">
    <property type="entry name" value="PHOSPHATIDYLINOSITOL-GLYCAN BIOSYNTHESIS CLASS F PROTEIN"/>
    <property type="match status" value="1"/>
</dbReference>
<evidence type="ECO:0000256" key="1">
    <source>
        <dbReference type="ARBA" id="ARBA00023002"/>
    </source>
</evidence>
<gene>
    <name evidence="4" type="ORF">C2E21_1928</name>
</gene>
<feature type="compositionally biased region" description="Polar residues" evidence="3">
    <location>
        <begin position="23"/>
        <end position="36"/>
    </location>
</feature>
<dbReference type="PRINTS" id="PR00081">
    <property type="entry name" value="GDHRDH"/>
</dbReference>
<evidence type="ECO:0000256" key="3">
    <source>
        <dbReference type="SAM" id="MobiDB-lite"/>
    </source>
</evidence>
<comment type="caution">
    <text evidence="4">The sequence shown here is derived from an EMBL/GenBank/DDBJ whole genome shotgun (WGS) entry which is preliminary data.</text>
</comment>
<dbReference type="AlphaFoldDB" id="A0A2P6U1J7"/>
<feature type="region of interest" description="Disordered" evidence="3">
    <location>
        <begin position="14"/>
        <end position="37"/>
    </location>
</feature>
<reference evidence="4 5" key="1">
    <citation type="journal article" date="2018" name="Plant J.">
        <title>Genome sequences of Chlorella sorokiniana UTEX 1602 and Micractinium conductrix SAG 241.80: implications to maltose excretion by a green alga.</title>
        <authorList>
            <person name="Arriola M.B."/>
            <person name="Velmurugan N."/>
            <person name="Zhang Y."/>
            <person name="Plunkett M.H."/>
            <person name="Hondzo H."/>
            <person name="Barney B.M."/>
        </authorList>
    </citation>
    <scope>NUCLEOTIDE SEQUENCE [LARGE SCALE GENOMIC DNA]</scope>
    <source>
        <strain evidence="5">UTEX 1602</strain>
    </source>
</reference>
<dbReference type="InterPro" id="IPR036291">
    <property type="entry name" value="NAD(P)-bd_dom_sf"/>
</dbReference>
<dbReference type="Proteomes" id="UP000239899">
    <property type="component" value="Unassembled WGS sequence"/>
</dbReference>
<dbReference type="PANTHER" id="PTHR43157">
    <property type="entry name" value="PHOSPHATIDYLINOSITOL-GLYCAN BIOSYNTHESIS CLASS F PROTEIN-RELATED"/>
    <property type="match status" value="1"/>
</dbReference>
<dbReference type="PRINTS" id="PR00080">
    <property type="entry name" value="SDRFAMILY"/>
</dbReference>
<dbReference type="InterPro" id="IPR002347">
    <property type="entry name" value="SDR_fam"/>
</dbReference>
<dbReference type="OrthoDB" id="191139at2759"/>
<sequence length="352" mass="38016">MQAVKSAAVAAAGRPAAARHFQPSGQAPSPAASQRSRFVAAHRHRRALRCSAGPAGGPPPGVGGGPRDYQVALITGGNTGIGFETAKALLQRGYYVVLGCRNKDKAEAARARLKELVPTSRGIEVAIFDLADLATVRAWAQRAQDFGLPLDVLVNNAGVMACPQMETQDGFEYQLGVNHLGHFLLTNMLLPLLSTADRPSRIVNVSSAAHYFGHIDFDDLQSRRQYNPWKAYGQSKLANVLFTYELERRLPLAANCTANTLHPGVVNTELARYLLPEQTAWWQAPLLEVSKAFALTPEQGAQTSIYLASSPEIAAVSGKYFDKCKPVSSSGQSYNADVARRFWDVSAELVGL</sequence>
<dbReference type="SUPFAM" id="SSF51735">
    <property type="entry name" value="NAD(P)-binding Rossmann-fold domains"/>
    <property type="match status" value="1"/>
</dbReference>
<dbReference type="GO" id="GO:0016491">
    <property type="term" value="F:oxidoreductase activity"/>
    <property type="evidence" value="ECO:0007669"/>
    <property type="project" value="UniProtKB-KW"/>
</dbReference>
<evidence type="ECO:0000256" key="2">
    <source>
        <dbReference type="RuleBase" id="RU000363"/>
    </source>
</evidence>
<evidence type="ECO:0000313" key="4">
    <source>
        <dbReference type="EMBL" id="PRW60169.1"/>
    </source>
</evidence>
<keyword evidence="5" id="KW-1185">Reference proteome</keyword>
<dbReference type="Gene3D" id="3.40.50.720">
    <property type="entry name" value="NAD(P)-binding Rossmann-like Domain"/>
    <property type="match status" value="1"/>
</dbReference>
<accession>A0A2P6U1J7</accession>
<name>A0A2P6U1J7_CHLSO</name>
<keyword evidence="1" id="KW-0560">Oxidoreductase</keyword>
<dbReference type="EMBL" id="LHPG02000003">
    <property type="protein sequence ID" value="PRW60169.1"/>
    <property type="molecule type" value="Genomic_DNA"/>
</dbReference>
<protein>
    <submittedName>
        <fullName evidence="4">Retinol dehydrogenase 13</fullName>
    </submittedName>
</protein>
<organism evidence="4 5">
    <name type="scientific">Chlorella sorokiniana</name>
    <name type="common">Freshwater green alga</name>
    <dbReference type="NCBI Taxonomy" id="3076"/>
    <lineage>
        <taxon>Eukaryota</taxon>
        <taxon>Viridiplantae</taxon>
        <taxon>Chlorophyta</taxon>
        <taxon>core chlorophytes</taxon>
        <taxon>Trebouxiophyceae</taxon>
        <taxon>Chlorellales</taxon>
        <taxon>Chlorellaceae</taxon>
        <taxon>Chlorella clade</taxon>
        <taxon>Chlorella</taxon>
    </lineage>
</organism>
<proteinExistence type="inferred from homology"/>
<dbReference type="CDD" id="cd05327">
    <property type="entry name" value="retinol-DH_like_SDR_c_like"/>
    <property type="match status" value="1"/>
</dbReference>
<dbReference type="STRING" id="3076.A0A2P6U1J7"/>
<dbReference type="Pfam" id="PF00106">
    <property type="entry name" value="adh_short"/>
    <property type="match status" value="1"/>
</dbReference>